<evidence type="ECO:0000313" key="5">
    <source>
        <dbReference type="EMBL" id="CEN44685.1"/>
    </source>
</evidence>
<dbReference type="Gene3D" id="1.10.10.10">
    <property type="entry name" value="Winged helix-like DNA-binding domain superfamily/Winged helix DNA-binding domain"/>
    <property type="match status" value="1"/>
</dbReference>
<dbReference type="Proteomes" id="UP000038200">
    <property type="component" value="Unassembled WGS sequence"/>
</dbReference>
<dbReference type="STRING" id="1848903.CCAND38_190044"/>
<dbReference type="GO" id="GO:0045892">
    <property type="term" value="P:negative regulation of DNA-templated transcription"/>
    <property type="evidence" value="ECO:0007669"/>
    <property type="project" value="InterPro"/>
</dbReference>
<evidence type="ECO:0000256" key="1">
    <source>
        <dbReference type="ARBA" id="ARBA00011046"/>
    </source>
</evidence>
<evidence type="ECO:0000313" key="8">
    <source>
        <dbReference type="Proteomes" id="UP000045051"/>
    </source>
</evidence>
<dbReference type="GO" id="GO:0003677">
    <property type="term" value="F:DNA binding"/>
    <property type="evidence" value="ECO:0007669"/>
    <property type="project" value="UniProtKB-KW"/>
</dbReference>
<sequence length="119" mass="14378">MKELTAKEEEIMTFFWKHNKLFVKQIVEQYPDPKPHFNTISTYVRMLEEKGFLAHEPFGTSYQYYPLISKEEYNNRTLKNIVAKYFQNSYLNVVNTFIKSEKLSIEEIRQLLDDIEKKQ</sequence>
<dbReference type="Gene3D" id="1.10.4040.10">
    <property type="entry name" value="Penicillinase repressor domain"/>
    <property type="match status" value="1"/>
</dbReference>
<keyword evidence="3" id="KW-0238">DNA-binding</keyword>
<reference evidence="7 8" key="1">
    <citation type="submission" date="2015-01" db="EMBL/GenBank/DDBJ databases">
        <authorList>
            <person name="MANFREDI Pablo"/>
        </authorList>
    </citation>
    <scope>NUCLEOTIDE SEQUENCE [LARGE SCALE GENOMIC DNA]</scope>
    <source>
        <strain evidence="5 8">CcD38</strain>
        <strain evidence="6 7">CcD93</strain>
    </source>
</reference>
<dbReference type="AlphaFoldDB" id="A0A0B7IVY2"/>
<dbReference type="EMBL" id="CDOL01000268">
    <property type="protein sequence ID" value="CEN54212.1"/>
    <property type="molecule type" value="Genomic_DNA"/>
</dbReference>
<dbReference type="Pfam" id="PF03965">
    <property type="entry name" value="Penicillinase_R"/>
    <property type="match status" value="1"/>
</dbReference>
<organism evidence="6 7">
    <name type="scientific">Capnocytophaga canis</name>
    <dbReference type="NCBI Taxonomy" id="1848903"/>
    <lineage>
        <taxon>Bacteria</taxon>
        <taxon>Pseudomonadati</taxon>
        <taxon>Bacteroidota</taxon>
        <taxon>Flavobacteriia</taxon>
        <taxon>Flavobacteriales</taxon>
        <taxon>Flavobacteriaceae</taxon>
        <taxon>Capnocytophaga</taxon>
    </lineage>
</organism>
<dbReference type="InterPro" id="IPR036390">
    <property type="entry name" value="WH_DNA-bd_sf"/>
</dbReference>
<dbReference type="EMBL" id="CDOI01000101">
    <property type="protein sequence ID" value="CEN44685.1"/>
    <property type="molecule type" value="Genomic_DNA"/>
</dbReference>
<dbReference type="InterPro" id="IPR036388">
    <property type="entry name" value="WH-like_DNA-bd_sf"/>
</dbReference>
<dbReference type="RefSeq" id="WP_042009579.1">
    <property type="nucleotide sequence ID" value="NZ_BOQK01000029.1"/>
</dbReference>
<evidence type="ECO:0000256" key="2">
    <source>
        <dbReference type="ARBA" id="ARBA00023015"/>
    </source>
</evidence>
<protein>
    <submittedName>
        <fullName evidence="6">Transcriptional repressor, CopY family</fullName>
    </submittedName>
</protein>
<keyword evidence="8" id="KW-1185">Reference proteome</keyword>
<evidence type="ECO:0000313" key="6">
    <source>
        <dbReference type="EMBL" id="CEN54212.1"/>
    </source>
</evidence>
<name>A0A0B7IVY2_9FLAO</name>
<comment type="similarity">
    <text evidence="1">Belongs to the BlaI transcriptional regulatory family.</text>
</comment>
<gene>
    <name evidence="5" type="ORF">CCAND38_190044</name>
    <name evidence="6" type="ORF">CCAND93_760014</name>
</gene>
<evidence type="ECO:0000256" key="3">
    <source>
        <dbReference type="ARBA" id="ARBA00023125"/>
    </source>
</evidence>
<evidence type="ECO:0000313" key="7">
    <source>
        <dbReference type="Proteomes" id="UP000038200"/>
    </source>
</evidence>
<dbReference type="OrthoDB" id="1098508at2"/>
<dbReference type="SUPFAM" id="SSF46785">
    <property type="entry name" value="Winged helix' DNA-binding domain"/>
    <property type="match status" value="1"/>
</dbReference>
<accession>A0A0B7IVY2</accession>
<dbReference type="InterPro" id="IPR005650">
    <property type="entry name" value="BlaI_family"/>
</dbReference>
<evidence type="ECO:0000256" key="4">
    <source>
        <dbReference type="ARBA" id="ARBA00023163"/>
    </source>
</evidence>
<proteinExistence type="inferred from homology"/>
<keyword evidence="2" id="KW-0805">Transcription regulation</keyword>
<keyword evidence="4" id="KW-0804">Transcription</keyword>
<dbReference type="PIRSF" id="PIRSF019455">
    <property type="entry name" value="CopR_AtkY"/>
    <property type="match status" value="1"/>
</dbReference>
<dbReference type="Proteomes" id="UP000045051">
    <property type="component" value="Unassembled WGS sequence"/>
</dbReference>
<dbReference type="GeneID" id="97264417"/>